<keyword evidence="1" id="KW-0732">Signal</keyword>
<evidence type="ECO:0000256" key="1">
    <source>
        <dbReference type="SAM" id="SignalP"/>
    </source>
</evidence>
<feature type="chain" id="PRO_5031524384" evidence="1">
    <location>
        <begin position="21"/>
        <end position="147"/>
    </location>
</feature>
<sequence>MRARAVLFLLSCLGAPALVAAPAVPPAGVAAGHPLLGIWRLTVPGTECAETYRFRADGTTFVTSAAEVSESVYTVSAQPDKQGFYRLQDRIVKDNGKPDCSGNVMKPGAQVINFIQFHPSRTIFLMCADQTMQTCIGPFRRVRSEEV</sequence>
<comment type="caution">
    <text evidence="2">The sequence shown here is derived from an EMBL/GenBank/DDBJ whole genome shotgun (WGS) entry which is preliminary data.</text>
</comment>
<feature type="signal peptide" evidence="1">
    <location>
        <begin position="1"/>
        <end position="20"/>
    </location>
</feature>
<gene>
    <name evidence="2" type="ORF">HD842_004511</name>
</gene>
<reference evidence="2 3" key="1">
    <citation type="submission" date="2020-08" db="EMBL/GenBank/DDBJ databases">
        <title>The Agave Microbiome: Exploring the role of microbial communities in plant adaptations to desert environments.</title>
        <authorList>
            <person name="Partida-Martinez L.P."/>
        </authorList>
    </citation>
    <scope>NUCLEOTIDE SEQUENCE [LARGE SCALE GENOMIC DNA]</scope>
    <source>
        <strain evidence="2 3">AT3.2</strain>
    </source>
</reference>
<dbReference type="Proteomes" id="UP000540787">
    <property type="component" value="Unassembled WGS sequence"/>
</dbReference>
<proteinExistence type="predicted"/>
<dbReference type="AlphaFoldDB" id="A0A7X0CGL0"/>
<evidence type="ECO:0000313" key="3">
    <source>
        <dbReference type="Proteomes" id="UP000540787"/>
    </source>
</evidence>
<name>A0A7X0CGL0_9BURK</name>
<keyword evidence="3" id="KW-1185">Reference proteome</keyword>
<protein>
    <submittedName>
        <fullName evidence="2">Uncharacterized protein</fullName>
    </submittedName>
</protein>
<organism evidence="2 3">
    <name type="scientific">Massilia aurea</name>
    <dbReference type="NCBI Taxonomy" id="373040"/>
    <lineage>
        <taxon>Bacteria</taxon>
        <taxon>Pseudomonadati</taxon>
        <taxon>Pseudomonadota</taxon>
        <taxon>Betaproteobacteria</taxon>
        <taxon>Burkholderiales</taxon>
        <taxon>Oxalobacteraceae</taxon>
        <taxon>Telluria group</taxon>
        <taxon>Massilia</taxon>
    </lineage>
</organism>
<evidence type="ECO:0000313" key="2">
    <source>
        <dbReference type="EMBL" id="MBB6136333.1"/>
    </source>
</evidence>
<dbReference type="EMBL" id="JACHBX010000006">
    <property type="protein sequence ID" value="MBB6136333.1"/>
    <property type="molecule type" value="Genomic_DNA"/>
</dbReference>
<dbReference type="RefSeq" id="WP_183557806.1">
    <property type="nucleotide sequence ID" value="NZ_JACHBX010000006.1"/>
</dbReference>
<accession>A0A7X0CGL0</accession>